<dbReference type="Proteomes" id="UP001225733">
    <property type="component" value="Segment"/>
</dbReference>
<name>A0AAF0GCH5_9CAUD</name>
<keyword evidence="2" id="KW-1185">Reference proteome</keyword>
<sequence length="93" mass="11382">MKWIKIQGDLINYNDIQAFAFYIDFYRGEVEIILKIKLKGSNSDINYTLFKEDFCKDRTHYYNLKIKYMKSIETQIKDIELNNKYFYELELNI</sequence>
<accession>A0AAF0GCH5</accession>
<evidence type="ECO:0000313" key="2">
    <source>
        <dbReference type="Proteomes" id="UP001225733"/>
    </source>
</evidence>
<dbReference type="EMBL" id="OQ515481">
    <property type="protein sequence ID" value="WGA02286.1"/>
    <property type="molecule type" value="Genomic_DNA"/>
</dbReference>
<reference evidence="1 2" key="1">
    <citation type="submission" date="2023-02" db="EMBL/GenBank/DDBJ databases">
        <authorList>
            <person name="Wang Y."/>
        </authorList>
    </citation>
    <scope>NUCLEOTIDE SEQUENCE [LARGE SCALE GENOMIC DNA]</scope>
</reference>
<organism evidence="1 2">
    <name type="scientific">Campylobacter phage vB_Cj_QDYZ</name>
    <dbReference type="NCBI Taxonomy" id="3032374"/>
    <lineage>
        <taxon>Viruses</taxon>
        <taxon>Duplodnaviria</taxon>
        <taxon>Heunggongvirae</taxon>
        <taxon>Uroviricota</taxon>
        <taxon>Caudoviricetes</taxon>
        <taxon>Connertonviridae</taxon>
        <taxon>Fletchervirus</taxon>
        <taxon>Fletchervirus QDYZ</taxon>
    </lineage>
</organism>
<protein>
    <submittedName>
        <fullName evidence="1">Uncharacterized protein</fullName>
    </submittedName>
</protein>
<evidence type="ECO:0000313" key="1">
    <source>
        <dbReference type="EMBL" id="WGA02286.1"/>
    </source>
</evidence>
<proteinExistence type="predicted"/>